<dbReference type="InterPro" id="IPR003191">
    <property type="entry name" value="Guanylate-bd/ATL_C"/>
</dbReference>
<gene>
    <name evidence="8" type="ORF">POBO1169_LOCUS16058</name>
</gene>
<keyword evidence="5" id="KW-0472">Membrane</keyword>
<dbReference type="PROSITE" id="PS51715">
    <property type="entry name" value="G_GB1_RHD3"/>
    <property type="match status" value="1"/>
</dbReference>
<dbReference type="SUPFAM" id="SSF48340">
    <property type="entry name" value="Interferon-induced guanylate-binding protein 1 (GBP1), C-terminal domain"/>
    <property type="match status" value="1"/>
</dbReference>
<evidence type="ECO:0000256" key="4">
    <source>
        <dbReference type="PROSITE-ProRule" id="PRU01052"/>
    </source>
</evidence>
<feature type="chain" id="PRO_5030824747" description="GB1/RHD3-type G domain-containing protein" evidence="6">
    <location>
        <begin position="29"/>
        <end position="608"/>
    </location>
</feature>
<dbReference type="SUPFAM" id="SSF52540">
    <property type="entry name" value="P-loop containing nucleoside triphosphate hydrolases"/>
    <property type="match status" value="1"/>
</dbReference>
<keyword evidence="2" id="KW-0378">Hydrolase</keyword>
<dbReference type="GO" id="GO:0005525">
    <property type="term" value="F:GTP binding"/>
    <property type="evidence" value="ECO:0007669"/>
    <property type="project" value="UniProtKB-KW"/>
</dbReference>
<dbReference type="InterPro" id="IPR027417">
    <property type="entry name" value="P-loop_NTPase"/>
</dbReference>
<dbReference type="InterPro" id="IPR015894">
    <property type="entry name" value="Guanylate-bd_N"/>
</dbReference>
<dbReference type="AlphaFoldDB" id="A0A7S0RNQ4"/>
<dbReference type="Gene3D" id="1.20.1000.10">
    <property type="entry name" value="Guanylate-binding protein, C-terminal domain"/>
    <property type="match status" value="1"/>
</dbReference>
<dbReference type="Gene3D" id="3.40.50.300">
    <property type="entry name" value="P-loop containing nucleotide triphosphate hydrolases"/>
    <property type="match status" value="1"/>
</dbReference>
<comment type="similarity">
    <text evidence="4">Belongs to the TRAFAC class dynamin-like GTPase superfamily. GB1/RHD3 GTPase family.</text>
</comment>
<keyword evidence="1" id="KW-0547">Nucleotide-binding</keyword>
<evidence type="ECO:0000256" key="3">
    <source>
        <dbReference type="ARBA" id="ARBA00023134"/>
    </source>
</evidence>
<keyword evidence="5" id="KW-1133">Transmembrane helix</keyword>
<dbReference type="InterPro" id="IPR036543">
    <property type="entry name" value="Guanylate-bd_C_sf"/>
</dbReference>
<evidence type="ECO:0000256" key="2">
    <source>
        <dbReference type="ARBA" id="ARBA00022801"/>
    </source>
</evidence>
<organism evidence="8">
    <name type="scientific">Pyramimonas obovata</name>
    <dbReference type="NCBI Taxonomy" id="1411642"/>
    <lineage>
        <taxon>Eukaryota</taxon>
        <taxon>Viridiplantae</taxon>
        <taxon>Chlorophyta</taxon>
        <taxon>Pyramimonadophyceae</taxon>
        <taxon>Pyramimonadales</taxon>
        <taxon>Pyramimonadaceae</taxon>
        <taxon>Pyramimonas</taxon>
        <taxon>Pyramimonas incertae sedis</taxon>
    </lineage>
</organism>
<sequence>MLAFVSRCGGRTSAFVLACSLLGVSVFAMDVGPEDDVLPTNLHQAFPLVNPTDSHTKLSVDPQGLAALRRITTPIAPVVVIGPYRSGKSFLLNQLLGVPCSEGFGVGHLRDTQTKGVWIWGEGRQVMVNKKPVTVVYLDTEGFESTGKSDAYDDRIFALSAIISSVLIYNLPETVKEADIEKLSFAAEIAEEFSGRVNGRESPFTPAHLLWLIQRDFLEGKSVQQMVKQALKLVANPKGEKALDQVNRIRRSLVQISRNSTAFGLRQPHLQRTKLCDLNDRDLDRDYVRQREQLKQLVTGMVAPKMTGPKVLTGADLARMIEDTVEALNQGEIPMAGSVVDMFNRDISQRCVELYSQRMAAVTLPVAEAELLAAHQAALGEAAQRFEKEKWGRREFQASAEPAYEKEYKALVASNLYESSKVCEAVHQGCEDTLDSLQRMRLPSMKKFDVGSAQCNVTFVRACRGPSQAQYTEKLRKSVVRERAHFQSEYNQRLYNGLLAATVVLVICYRFVIKNSFLEFVSWLLFLFLEVYPKLYIGSASFYESEWWQQGVTVWETIAYNKVIDLERQGPYLLGGCCAVVVIFRLWRWRRRSRTMQCKRVGSKDMNV</sequence>
<evidence type="ECO:0000256" key="5">
    <source>
        <dbReference type="SAM" id="Phobius"/>
    </source>
</evidence>
<dbReference type="CDD" id="cd01851">
    <property type="entry name" value="GBP"/>
    <property type="match status" value="1"/>
</dbReference>
<evidence type="ECO:0000313" key="8">
    <source>
        <dbReference type="EMBL" id="CAD8682726.1"/>
    </source>
</evidence>
<evidence type="ECO:0000259" key="7">
    <source>
        <dbReference type="PROSITE" id="PS51715"/>
    </source>
</evidence>
<keyword evidence="6" id="KW-0732">Signal</keyword>
<accession>A0A7S0RNQ4</accession>
<dbReference type="InterPro" id="IPR030386">
    <property type="entry name" value="G_GB1_RHD3_dom"/>
</dbReference>
<feature type="transmembrane region" description="Helical" evidence="5">
    <location>
        <begin position="494"/>
        <end position="513"/>
    </location>
</feature>
<protein>
    <recommendedName>
        <fullName evidence="7">GB1/RHD3-type G domain-containing protein</fullName>
    </recommendedName>
</protein>
<evidence type="ECO:0000256" key="1">
    <source>
        <dbReference type="ARBA" id="ARBA00022741"/>
    </source>
</evidence>
<feature type="domain" description="GB1/RHD3-type G" evidence="7">
    <location>
        <begin position="72"/>
        <end position="185"/>
    </location>
</feature>
<feature type="transmembrane region" description="Helical" evidence="5">
    <location>
        <begin position="520"/>
        <end position="537"/>
    </location>
</feature>
<name>A0A7S0RNQ4_9CHLO</name>
<feature type="signal peptide" evidence="6">
    <location>
        <begin position="1"/>
        <end position="28"/>
    </location>
</feature>
<dbReference type="Pfam" id="PF02841">
    <property type="entry name" value="GBP_C"/>
    <property type="match status" value="1"/>
</dbReference>
<feature type="transmembrane region" description="Helical" evidence="5">
    <location>
        <begin position="570"/>
        <end position="587"/>
    </location>
</feature>
<dbReference type="EMBL" id="HBFA01031904">
    <property type="protein sequence ID" value="CAD8682726.1"/>
    <property type="molecule type" value="Transcribed_RNA"/>
</dbReference>
<evidence type="ECO:0000256" key="6">
    <source>
        <dbReference type="SAM" id="SignalP"/>
    </source>
</evidence>
<dbReference type="GO" id="GO:0003924">
    <property type="term" value="F:GTPase activity"/>
    <property type="evidence" value="ECO:0007669"/>
    <property type="project" value="InterPro"/>
</dbReference>
<reference evidence="8" key="1">
    <citation type="submission" date="2021-01" db="EMBL/GenBank/DDBJ databases">
        <authorList>
            <person name="Corre E."/>
            <person name="Pelletier E."/>
            <person name="Niang G."/>
            <person name="Scheremetjew M."/>
            <person name="Finn R."/>
            <person name="Kale V."/>
            <person name="Holt S."/>
            <person name="Cochrane G."/>
            <person name="Meng A."/>
            <person name="Brown T."/>
            <person name="Cohen L."/>
        </authorList>
    </citation>
    <scope>NUCLEOTIDE SEQUENCE</scope>
    <source>
        <strain evidence="8">CCMP722</strain>
    </source>
</reference>
<keyword evidence="3" id="KW-0342">GTP-binding</keyword>
<dbReference type="Pfam" id="PF02263">
    <property type="entry name" value="GBP"/>
    <property type="match status" value="1"/>
</dbReference>
<proteinExistence type="inferred from homology"/>
<dbReference type="PANTHER" id="PTHR10751">
    <property type="entry name" value="GUANYLATE BINDING PROTEIN"/>
    <property type="match status" value="1"/>
</dbReference>
<keyword evidence="5" id="KW-0812">Transmembrane</keyword>